<feature type="transmembrane region" description="Helical" evidence="7">
    <location>
        <begin position="171"/>
        <end position="194"/>
    </location>
</feature>
<dbReference type="PROSITE" id="PS50928">
    <property type="entry name" value="ABC_TM1"/>
    <property type="match status" value="1"/>
</dbReference>
<gene>
    <name evidence="10" type="primary">phnE</name>
    <name evidence="10" type="ORF">L3H44_05385</name>
</gene>
<name>A0ABS9HJ19_9CORY</name>
<evidence type="ECO:0000256" key="4">
    <source>
        <dbReference type="ARBA" id="ARBA00022692"/>
    </source>
</evidence>
<dbReference type="EMBL" id="JAKJKU010000002">
    <property type="protein sequence ID" value="MCF6773842.1"/>
    <property type="molecule type" value="Genomic_DNA"/>
</dbReference>
<keyword evidence="11" id="KW-1185">Reference proteome</keyword>
<dbReference type="InterPro" id="IPR035906">
    <property type="entry name" value="MetI-like_sf"/>
</dbReference>
<evidence type="ECO:0000313" key="10">
    <source>
        <dbReference type="EMBL" id="MCF6773842.1"/>
    </source>
</evidence>
<feature type="region of interest" description="Disordered" evidence="8">
    <location>
        <begin position="1"/>
        <end position="30"/>
    </location>
</feature>
<comment type="caution">
    <text evidence="10">The sequence shown here is derived from an EMBL/GenBank/DDBJ whole genome shotgun (WGS) entry which is preliminary data.</text>
</comment>
<evidence type="ECO:0000256" key="6">
    <source>
        <dbReference type="ARBA" id="ARBA00023136"/>
    </source>
</evidence>
<dbReference type="RefSeq" id="WP_231725381.1">
    <property type="nucleotide sequence ID" value="NZ_JAGSOA010000002.1"/>
</dbReference>
<feature type="domain" description="ABC transmembrane type-1" evidence="9">
    <location>
        <begin position="119"/>
        <end position="302"/>
    </location>
</feature>
<organism evidence="10 11">
    <name type="scientific">Corynebacterium parakroppenstedtii</name>
    <dbReference type="NCBI Taxonomy" id="2828363"/>
    <lineage>
        <taxon>Bacteria</taxon>
        <taxon>Bacillati</taxon>
        <taxon>Actinomycetota</taxon>
        <taxon>Actinomycetes</taxon>
        <taxon>Mycobacteriales</taxon>
        <taxon>Corynebacteriaceae</taxon>
        <taxon>Corynebacterium</taxon>
    </lineage>
</organism>
<keyword evidence="3" id="KW-1003">Cell membrane</keyword>
<evidence type="ECO:0000256" key="7">
    <source>
        <dbReference type="RuleBase" id="RU363032"/>
    </source>
</evidence>
<dbReference type="SUPFAM" id="SSF161098">
    <property type="entry name" value="MetI-like"/>
    <property type="match status" value="1"/>
</dbReference>
<dbReference type="PANTHER" id="PTHR30043:SF1">
    <property type="entry name" value="ABC TRANSPORT SYSTEM PERMEASE PROTEIN P69"/>
    <property type="match status" value="1"/>
</dbReference>
<evidence type="ECO:0000256" key="5">
    <source>
        <dbReference type="ARBA" id="ARBA00022989"/>
    </source>
</evidence>
<reference evidence="10 11" key="1">
    <citation type="submission" date="2022-01" db="EMBL/GenBank/DDBJ databases">
        <title>Identification and Characterization of Corynebacterium sp.</title>
        <authorList>
            <person name="Luo Q."/>
            <person name="Qu P."/>
            <person name="Chen Q."/>
        </authorList>
    </citation>
    <scope>NUCLEOTIDE SEQUENCE [LARGE SCALE GENOMIC DNA]</scope>
    <source>
        <strain evidence="10 11">MC-12</strain>
    </source>
</reference>
<feature type="compositionally biased region" description="Polar residues" evidence="8">
    <location>
        <begin position="20"/>
        <end position="30"/>
    </location>
</feature>
<evidence type="ECO:0000313" key="11">
    <source>
        <dbReference type="Proteomes" id="UP001200604"/>
    </source>
</evidence>
<feature type="transmembrane region" description="Helical" evidence="7">
    <location>
        <begin position="59"/>
        <end position="77"/>
    </location>
</feature>
<keyword evidence="5 7" id="KW-1133">Transmembrane helix</keyword>
<dbReference type="InterPro" id="IPR000515">
    <property type="entry name" value="MetI-like"/>
</dbReference>
<evidence type="ECO:0000256" key="2">
    <source>
        <dbReference type="ARBA" id="ARBA00022448"/>
    </source>
</evidence>
<dbReference type="InterPro" id="IPR005769">
    <property type="entry name" value="PhnE/PtxC"/>
</dbReference>
<evidence type="ECO:0000256" key="8">
    <source>
        <dbReference type="SAM" id="MobiDB-lite"/>
    </source>
</evidence>
<dbReference type="Gene3D" id="1.10.3720.10">
    <property type="entry name" value="MetI-like"/>
    <property type="match status" value="1"/>
</dbReference>
<comment type="similarity">
    <text evidence="7">Belongs to the binding-protein-dependent transport system permease family.</text>
</comment>
<keyword evidence="2 7" id="KW-0813">Transport</keyword>
<dbReference type="CDD" id="cd06261">
    <property type="entry name" value="TM_PBP2"/>
    <property type="match status" value="1"/>
</dbReference>
<evidence type="ECO:0000259" key="9">
    <source>
        <dbReference type="PROSITE" id="PS50928"/>
    </source>
</evidence>
<feature type="transmembrane region" description="Helical" evidence="7">
    <location>
        <begin position="230"/>
        <end position="248"/>
    </location>
</feature>
<feature type="compositionally biased region" description="Polar residues" evidence="8">
    <location>
        <begin position="1"/>
        <end position="12"/>
    </location>
</feature>
<feature type="transmembrane region" description="Helical" evidence="7">
    <location>
        <begin position="123"/>
        <end position="145"/>
    </location>
</feature>
<comment type="subcellular location">
    <subcellularLocation>
        <location evidence="1 7">Cell membrane</location>
        <topology evidence="1 7">Multi-pass membrane protein</topology>
    </subcellularLocation>
</comment>
<keyword evidence="6 7" id="KW-0472">Membrane</keyword>
<dbReference type="GeneID" id="92727193"/>
<accession>A0ABS9HJ19</accession>
<sequence>MSKLVQPQSSSTIRRERTEGSSFNRGTHSAGSVDSRLAAVPHILVQPVVIPKRPKARLWVGWITAIAVAVIIHAIAVNSTEFYVEKLIDGWSNMVAFFKDAFPPNLDMDGVVKPGFEGLLTTLWIGLLGTTFSVPLAFVLSLGAAETVTPHRTVYHACRSVLSFLRAVPDIVFALIFVTAVGLGPFAGVMALILHNTGVMGKLWAEAVEEIDDGPQIALRTAGANRVQQVCHAVLPMSMANLVGLLLYRFDVNVRSSLVLGLVGAGGIGLLINRSIKTFQFDEMLTYIIMVLVLVIVVDQLSAWLRRHL</sequence>
<proteinExistence type="inferred from homology"/>
<dbReference type="Pfam" id="PF00528">
    <property type="entry name" value="BPD_transp_1"/>
    <property type="match status" value="1"/>
</dbReference>
<feature type="transmembrane region" description="Helical" evidence="7">
    <location>
        <begin position="254"/>
        <end position="272"/>
    </location>
</feature>
<protein>
    <submittedName>
        <fullName evidence="10">Phosphonate ABC transporter, permease protein PhnE</fullName>
    </submittedName>
</protein>
<evidence type="ECO:0000256" key="1">
    <source>
        <dbReference type="ARBA" id="ARBA00004651"/>
    </source>
</evidence>
<evidence type="ECO:0000256" key="3">
    <source>
        <dbReference type="ARBA" id="ARBA00022475"/>
    </source>
</evidence>
<dbReference type="Proteomes" id="UP001200604">
    <property type="component" value="Unassembled WGS sequence"/>
</dbReference>
<dbReference type="NCBIfam" id="TIGR01097">
    <property type="entry name" value="PhnE"/>
    <property type="match status" value="1"/>
</dbReference>
<keyword evidence="4 7" id="KW-0812">Transmembrane</keyword>
<feature type="transmembrane region" description="Helical" evidence="7">
    <location>
        <begin position="284"/>
        <end position="305"/>
    </location>
</feature>
<dbReference type="PANTHER" id="PTHR30043">
    <property type="entry name" value="PHOSPHONATES TRANSPORT SYSTEM PERMEASE PROTEIN"/>
    <property type="match status" value="1"/>
</dbReference>